<proteinExistence type="predicted"/>
<dbReference type="GO" id="GO:0016887">
    <property type="term" value="F:ATP hydrolysis activity"/>
    <property type="evidence" value="ECO:0007669"/>
    <property type="project" value="InterPro"/>
</dbReference>
<organism evidence="2 3">
    <name type="scientific">Symbiodinium natans</name>
    <dbReference type="NCBI Taxonomy" id="878477"/>
    <lineage>
        <taxon>Eukaryota</taxon>
        <taxon>Sar</taxon>
        <taxon>Alveolata</taxon>
        <taxon>Dinophyceae</taxon>
        <taxon>Suessiales</taxon>
        <taxon>Symbiodiniaceae</taxon>
        <taxon>Symbiodinium</taxon>
    </lineage>
</organism>
<dbReference type="Pfam" id="PF07728">
    <property type="entry name" value="AAA_5"/>
    <property type="match status" value="1"/>
</dbReference>
<protein>
    <submittedName>
        <fullName evidence="2">Rnf213a protein</fullName>
    </submittedName>
</protein>
<evidence type="ECO:0000313" key="2">
    <source>
        <dbReference type="EMBL" id="CAE7526486.1"/>
    </source>
</evidence>
<gene>
    <name evidence="2" type="primary">rnf213a</name>
    <name evidence="2" type="ORF">SNAT2548_LOCUS29472</name>
</gene>
<evidence type="ECO:0000313" key="3">
    <source>
        <dbReference type="Proteomes" id="UP000604046"/>
    </source>
</evidence>
<dbReference type="SUPFAM" id="SSF52540">
    <property type="entry name" value="P-loop containing nucleoside triphosphate hydrolases"/>
    <property type="match status" value="1"/>
</dbReference>
<evidence type="ECO:0000259" key="1">
    <source>
        <dbReference type="SMART" id="SM00382"/>
    </source>
</evidence>
<dbReference type="SMART" id="SM00382">
    <property type="entry name" value="AAA"/>
    <property type="match status" value="1"/>
</dbReference>
<dbReference type="InterPro" id="IPR003593">
    <property type="entry name" value="AAA+_ATPase"/>
</dbReference>
<dbReference type="AlphaFoldDB" id="A0A812TJN0"/>
<accession>A0A812TJN0</accession>
<dbReference type="InterPro" id="IPR027417">
    <property type="entry name" value="P-loop_NTPase"/>
</dbReference>
<keyword evidence="3" id="KW-1185">Reference proteome</keyword>
<comment type="caution">
    <text evidence="2">The sequence shown here is derived from an EMBL/GenBank/DDBJ whole genome shotgun (WGS) entry which is preliminary data.</text>
</comment>
<dbReference type="Proteomes" id="UP000604046">
    <property type="component" value="Unassembled WGS sequence"/>
</dbReference>
<dbReference type="GO" id="GO:0004842">
    <property type="term" value="F:ubiquitin-protein transferase activity"/>
    <property type="evidence" value="ECO:0007669"/>
    <property type="project" value="InterPro"/>
</dbReference>
<reference evidence="2" key="1">
    <citation type="submission" date="2021-02" db="EMBL/GenBank/DDBJ databases">
        <authorList>
            <person name="Dougan E. K."/>
            <person name="Rhodes N."/>
            <person name="Thang M."/>
            <person name="Chan C."/>
        </authorList>
    </citation>
    <scope>NUCLEOTIDE SEQUENCE</scope>
</reference>
<dbReference type="PANTHER" id="PTHR22605">
    <property type="entry name" value="RZ-TYPE DOMAIN-CONTAINING PROTEIN"/>
    <property type="match status" value="1"/>
</dbReference>
<sequence length="1216" mass="136583">MAWPQLDAFLARCKHVGGLHCLVHVQRLSYSMQHKLVDRIKGGWLGSSFRLVMLAMAEDDSQVHALREIPPQAAHALSPEGVEDIVRKLAPNLMLVTSEEAGCGKTETIRQRAFAQQKVPVNIPVSGPLDVADLVHRLLDVEWRPFHCLHLDVGPTLQPEMLSDTLTQLSLWGVVQATQGDASICVLPCSGTFVELANLSTRLLLDLPFCRLVSPKSVRFDMRAFQVSDCPRSPAQVVCCTLDALDRNTLNTRAVKIGATPLPEARCQDLLQVYLVRRMGTMSYSLMLALLRVLAAQLVSFSHSVYFDCKTLKELNLKDSLRAHLVEQALEACASFLARSVAASKVRQRSQHGPAAVHCAEVRDVPKEVVELFASQQTPLSPFLRGGAMPRSGLPDYSKMSTAELEERLGRMVLPLGSQLGKPAEGSSYVVSPDNFVKMVWIALRVESKVPVVIMGETGCGKTSLIRHLARLLSVDFKCLNIHAGTSSQEIVQFVQSCASQSTDEKSVWAFLDEVNTCEHMGLITEIVCHHRVLGEVLPDSLTLLAACNPYRKKPKLSGHEAAAQQALTLSDSSRRRSHSELVYSVQELPEALYDYLYDFGFLGKPEEESYVRSMVEHKFQQRLPATSKLGLACLTELIVASQRFTAENQPACLLSLRDVKRCVELVDWFKDIITYPKGGEQVEREGVEDHLKYRTEVKRWDRARGEQASTSLAGADSEMWLRAVLNGLAVSYHCRLPTRKLRNFYRQLIAKILASHRVQLPRRENWEDEAVVNYLLKNEMYRYLEHMRLPDMTAVNEALLENVFVMMVCILNRIPVFVVGKPGNSKSLALRIINANLRGPDSEDELWRRHPRLYVISYQGSEVSTSEGITKVFEKAKRYRESRAKDALILVHFDEIGLAEARPWVLFKVLKGAGQMAFACKEADLMFLRSCSKPGEGLTDKFDLDDLAKAYYSYYQDQPVQDFHGLRDFYFFVKVLAKKWPRDPGNRQYTIFRAAFRNFCGLPDHVRPQSHYGKGSSPCLFVQKQYRLLGLERWMSEKSVGVLSLVEENLNDKHCARHLLLVCSGGTEAAIGLVQTAAARSGRRIQIMVGSTFAEDRSDHYAFSLLKRITLSMEQGDVLVMRGLDVVHGSLYDMLNMSYTTMGGKHLCRIALGDADMLTEVHESFRCVVLQETSQLEKLDAAFLNRFEKHCVGIEAGMSDEVQQKAVQFVRNLAN</sequence>
<feature type="domain" description="AAA+ ATPase" evidence="1">
    <location>
        <begin position="448"/>
        <end position="588"/>
    </location>
</feature>
<dbReference type="GO" id="GO:0005524">
    <property type="term" value="F:ATP binding"/>
    <property type="evidence" value="ECO:0007669"/>
    <property type="project" value="InterPro"/>
</dbReference>
<dbReference type="EMBL" id="CAJNDS010002562">
    <property type="protein sequence ID" value="CAE7526486.1"/>
    <property type="molecule type" value="Genomic_DNA"/>
</dbReference>
<dbReference type="InterPro" id="IPR031248">
    <property type="entry name" value="RNF213"/>
</dbReference>
<dbReference type="PANTHER" id="PTHR22605:SF1">
    <property type="entry name" value="RZ-TYPE DOMAIN-CONTAINING PROTEIN"/>
    <property type="match status" value="1"/>
</dbReference>
<dbReference type="Gene3D" id="3.40.50.300">
    <property type="entry name" value="P-loop containing nucleotide triphosphate hydrolases"/>
    <property type="match status" value="1"/>
</dbReference>
<dbReference type="InterPro" id="IPR011704">
    <property type="entry name" value="ATPase_dyneun-rel_AAA"/>
</dbReference>
<dbReference type="OrthoDB" id="435221at2759"/>
<name>A0A812TJN0_9DINO</name>